<evidence type="ECO:0000313" key="2">
    <source>
        <dbReference type="Proteomes" id="UP000593564"/>
    </source>
</evidence>
<proteinExistence type="predicted"/>
<name>A0A7J7GW74_CAMSI</name>
<comment type="caution">
    <text evidence="1">The sequence shown here is derived from an EMBL/GenBank/DDBJ whole genome shotgun (WGS) entry which is preliminary data.</text>
</comment>
<dbReference type="Gene3D" id="2.10.25.10">
    <property type="entry name" value="Laminin"/>
    <property type="match status" value="1"/>
</dbReference>
<reference evidence="2" key="1">
    <citation type="journal article" date="2020" name="Nat. Commun.">
        <title>Genome assembly of wild tea tree DASZ reveals pedigree and selection history of tea varieties.</title>
        <authorList>
            <person name="Zhang W."/>
            <person name="Zhang Y."/>
            <person name="Qiu H."/>
            <person name="Guo Y."/>
            <person name="Wan H."/>
            <person name="Zhang X."/>
            <person name="Scossa F."/>
            <person name="Alseekh S."/>
            <person name="Zhang Q."/>
            <person name="Wang P."/>
            <person name="Xu L."/>
            <person name="Schmidt M.H."/>
            <person name="Jia X."/>
            <person name="Li D."/>
            <person name="Zhu A."/>
            <person name="Guo F."/>
            <person name="Chen W."/>
            <person name="Ni D."/>
            <person name="Usadel B."/>
            <person name="Fernie A.R."/>
            <person name="Wen W."/>
        </authorList>
    </citation>
    <scope>NUCLEOTIDE SEQUENCE [LARGE SCALE GENOMIC DNA]</scope>
    <source>
        <strain evidence="2">cv. G240</strain>
    </source>
</reference>
<evidence type="ECO:0008006" key="3">
    <source>
        <dbReference type="Google" id="ProtNLM"/>
    </source>
</evidence>
<protein>
    <recommendedName>
        <fullName evidence="3">EGF-like domain-containing protein</fullName>
    </recommendedName>
</protein>
<gene>
    <name evidence="1" type="ORF">HYC85_015237</name>
</gene>
<dbReference type="EMBL" id="JACBKZ010000007">
    <property type="protein sequence ID" value="KAF5945009.1"/>
    <property type="molecule type" value="Genomic_DNA"/>
</dbReference>
<keyword evidence="2" id="KW-1185">Reference proteome</keyword>
<dbReference type="Proteomes" id="UP000593564">
    <property type="component" value="Unassembled WGS sequence"/>
</dbReference>
<dbReference type="AlphaFoldDB" id="A0A7J7GW74"/>
<dbReference type="FunFam" id="2.10.25.10:FF:000026">
    <property type="entry name" value="Teneurin transmembrane protein 2"/>
    <property type="match status" value="1"/>
</dbReference>
<organism evidence="1 2">
    <name type="scientific">Camellia sinensis</name>
    <name type="common">Tea plant</name>
    <name type="synonym">Thea sinensis</name>
    <dbReference type="NCBI Taxonomy" id="4442"/>
    <lineage>
        <taxon>Eukaryota</taxon>
        <taxon>Viridiplantae</taxon>
        <taxon>Streptophyta</taxon>
        <taxon>Embryophyta</taxon>
        <taxon>Tracheophyta</taxon>
        <taxon>Spermatophyta</taxon>
        <taxon>Magnoliopsida</taxon>
        <taxon>eudicotyledons</taxon>
        <taxon>Gunneridae</taxon>
        <taxon>Pentapetalae</taxon>
        <taxon>asterids</taxon>
        <taxon>Ericales</taxon>
        <taxon>Theaceae</taxon>
        <taxon>Camellia</taxon>
    </lineage>
</organism>
<accession>A0A7J7GW74</accession>
<evidence type="ECO:0000313" key="1">
    <source>
        <dbReference type="EMBL" id="KAF5945009.1"/>
    </source>
</evidence>
<reference evidence="1 2" key="2">
    <citation type="submission" date="2020-07" db="EMBL/GenBank/DDBJ databases">
        <title>Genome assembly of wild tea tree DASZ reveals pedigree and selection history of tea varieties.</title>
        <authorList>
            <person name="Zhang W."/>
        </authorList>
    </citation>
    <scope>NUCLEOTIDE SEQUENCE [LARGE SCALE GENOMIC DNA]</scope>
    <source>
        <strain evidence="2">cv. G240</strain>
        <tissue evidence="1">Leaf</tissue>
    </source>
</reference>
<sequence>MDQGKGALKDCNWTAIFQDQRSNHMGVGSFQYALLIVTQQEQCVSVAKVLNTQTVLLLRHVGLNLPSEPEGPKLTDWTKPSLDNIFTTNSSIPGWCNVNPTEAYPSKVRFKEECDCKYRFYEVLVLCTCVNQCFGHGHCRGGFCQCDNGWYGIDCSISSVLLVDVPDSPQHVGNLVNLNAVVEKKRPLIYVYDLPSEFNNVAKGIVMPVYGPEFSDWIVDGLVC</sequence>